<organism evidence="1 2">
    <name type="scientific">Tetrahymena thermophila (strain SB210)</name>
    <dbReference type="NCBI Taxonomy" id="312017"/>
    <lineage>
        <taxon>Eukaryota</taxon>
        <taxon>Sar</taxon>
        <taxon>Alveolata</taxon>
        <taxon>Ciliophora</taxon>
        <taxon>Intramacronucleata</taxon>
        <taxon>Oligohymenophorea</taxon>
        <taxon>Hymenostomatida</taxon>
        <taxon>Tetrahymenina</taxon>
        <taxon>Tetrahymenidae</taxon>
        <taxon>Tetrahymena</taxon>
    </lineage>
</organism>
<reference evidence="2" key="1">
    <citation type="journal article" date="2006" name="PLoS Biol.">
        <title>Macronuclear genome sequence of the ciliate Tetrahymena thermophila, a model eukaryote.</title>
        <authorList>
            <person name="Eisen J.A."/>
            <person name="Coyne R.S."/>
            <person name="Wu M."/>
            <person name="Wu D."/>
            <person name="Thiagarajan M."/>
            <person name="Wortman J.R."/>
            <person name="Badger J.H."/>
            <person name="Ren Q."/>
            <person name="Amedeo P."/>
            <person name="Jones K.M."/>
            <person name="Tallon L.J."/>
            <person name="Delcher A.L."/>
            <person name="Salzberg S.L."/>
            <person name="Silva J.C."/>
            <person name="Haas B.J."/>
            <person name="Majoros W.H."/>
            <person name="Farzad M."/>
            <person name="Carlton J.M."/>
            <person name="Smith R.K. Jr."/>
            <person name="Garg J."/>
            <person name="Pearlman R.E."/>
            <person name="Karrer K.M."/>
            <person name="Sun L."/>
            <person name="Manning G."/>
            <person name="Elde N.C."/>
            <person name="Turkewitz A.P."/>
            <person name="Asai D.J."/>
            <person name="Wilkes D.E."/>
            <person name="Wang Y."/>
            <person name="Cai H."/>
            <person name="Collins K."/>
            <person name="Stewart B.A."/>
            <person name="Lee S.R."/>
            <person name="Wilamowska K."/>
            <person name="Weinberg Z."/>
            <person name="Ruzzo W.L."/>
            <person name="Wloga D."/>
            <person name="Gaertig J."/>
            <person name="Frankel J."/>
            <person name="Tsao C.-C."/>
            <person name="Gorovsky M.A."/>
            <person name="Keeling P.J."/>
            <person name="Waller R.F."/>
            <person name="Patron N.J."/>
            <person name="Cherry J.M."/>
            <person name="Stover N.A."/>
            <person name="Krieger C.J."/>
            <person name="del Toro C."/>
            <person name="Ryder H.F."/>
            <person name="Williamson S.C."/>
            <person name="Barbeau R.A."/>
            <person name="Hamilton E.P."/>
            <person name="Orias E."/>
        </authorList>
    </citation>
    <scope>NUCLEOTIDE SEQUENCE [LARGE SCALE GENOMIC DNA]</scope>
    <source>
        <strain evidence="2">SB210</strain>
    </source>
</reference>
<sequence length="214" mass="26309">MWKNIYHKNLYYNKNNYYLSQQQFQFIQNNYQKNFNTKDYFIYLFKTQKLNQLQLIQQYIYINVYSILLTAIQMNQQQTNASGIKLRLKNINLKFEDCKINLHECINDKKSTYYILIINQKQLQLGIKKKNALAHPQHQINQLIFYQQRSKNSKNYLLHLFTRREMIKTNKPILLIFYILNQSIYIKKYSFINIQLFLWCYSNIICKGQIFQWY</sequence>
<dbReference type="KEGG" id="tet:TTHERM_000411679"/>
<dbReference type="AlphaFoldDB" id="W7XID5"/>
<gene>
    <name evidence="1" type="ORF">TTHERM_000411679</name>
</gene>
<dbReference type="InParanoid" id="W7XID5"/>
<evidence type="ECO:0000313" key="2">
    <source>
        <dbReference type="Proteomes" id="UP000009168"/>
    </source>
</evidence>
<dbReference type="GeneID" id="24438812"/>
<dbReference type="Proteomes" id="UP000009168">
    <property type="component" value="Unassembled WGS sequence"/>
</dbReference>
<proteinExistence type="predicted"/>
<protein>
    <submittedName>
        <fullName evidence="1">Uncharacterized protein</fullName>
    </submittedName>
</protein>
<name>W7XID5_TETTS</name>
<dbReference type="EMBL" id="GG662612">
    <property type="protein sequence ID" value="EWS73204.1"/>
    <property type="molecule type" value="Genomic_DNA"/>
</dbReference>
<accession>W7XID5</accession>
<keyword evidence="2" id="KW-1185">Reference proteome</keyword>
<evidence type="ECO:0000313" key="1">
    <source>
        <dbReference type="EMBL" id="EWS73204.1"/>
    </source>
</evidence>
<dbReference type="RefSeq" id="XP_012654280.1">
    <property type="nucleotide sequence ID" value="XM_012798826.1"/>
</dbReference>